<reference evidence="1 2" key="1">
    <citation type="submission" date="2024-02" db="EMBL/GenBank/DDBJ databases">
        <title>High-quality chromosome-scale genome assembly of Pensacola bahiagrass (Paspalum notatum Flugge var. saurae).</title>
        <authorList>
            <person name="Vega J.M."/>
            <person name="Podio M."/>
            <person name="Orjuela J."/>
            <person name="Siena L.A."/>
            <person name="Pessino S.C."/>
            <person name="Combes M.C."/>
            <person name="Mariac C."/>
            <person name="Albertini E."/>
            <person name="Pupilli F."/>
            <person name="Ortiz J.P.A."/>
            <person name="Leblanc O."/>
        </authorList>
    </citation>
    <scope>NUCLEOTIDE SEQUENCE [LARGE SCALE GENOMIC DNA]</scope>
    <source>
        <strain evidence="1">R1</strain>
        <tissue evidence="1">Leaf</tissue>
    </source>
</reference>
<evidence type="ECO:0000313" key="2">
    <source>
        <dbReference type="Proteomes" id="UP001341281"/>
    </source>
</evidence>
<proteinExistence type="predicted"/>
<organism evidence="1 2">
    <name type="scientific">Paspalum notatum var. saurae</name>
    <dbReference type="NCBI Taxonomy" id="547442"/>
    <lineage>
        <taxon>Eukaryota</taxon>
        <taxon>Viridiplantae</taxon>
        <taxon>Streptophyta</taxon>
        <taxon>Embryophyta</taxon>
        <taxon>Tracheophyta</taxon>
        <taxon>Spermatophyta</taxon>
        <taxon>Magnoliopsida</taxon>
        <taxon>Liliopsida</taxon>
        <taxon>Poales</taxon>
        <taxon>Poaceae</taxon>
        <taxon>PACMAD clade</taxon>
        <taxon>Panicoideae</taxon>
        <taxon>Andropogonodae</taxon>
        <taxon>Paspaleae</taxon>
        <taxon>Paspalinae</taxon>
        <taxon>Paspalum</taxon>
    </lineage>
</organism>
<name>A0AAQ3UBG5_PASNO</name>
<protein>
    <submittedName>
        <fullName evidence="1">Uncharacterized protein</fullName>
    </submittedName>
</protein>
<dbReference type="AlphaFoldDB" id="A0AAQ3UBG5"/>
<gene>
    <name evidence="1" type="ORF">U9M48_033931</name>
</gene>
<evidence type="ECO:0000313" key="1">
    <source>
        <dbReference type="EMBL" id="WVZ87262.1"/>
    </source>
</evidence>
<dbReference type="EMBL" id="CP144751">
    <property type="protein sequence ID" value="WVZ87262.1"/>
    <property type="molecule type" value="Genomic_DNA"/>
</dbReference>
<dbReference type="Proteomes" id="UP001341281">
    <property type="component" value="Chromosome 07"/>
</dbReference>
<keyword evidence="2" id="KW-1185">Reference proteome</keyword>
<sequence>MAARLVDDGAVPADLPLRSGEHLHAAHLHHGRGEVGEELGGVGAGVGDGGLPLHVGPGGGVVHERLVGGEERPALGHVPVVAGVERPEAAGVHLHQRRPVAGVAAPALQPRDRLSRDGSAIIVPLKLYSRLAKDEQWEVPRNNLVLGIEALGDEELVQVPTGIKEGWRESSRIKISADSYQYNNVPCYQSQDISTGNHSRTGLLQLRFDTVDRAKPSQAEVRYSILLGGQSRSLTTAEAEDKVEGGLLLDVVVSKGAAFLKLLASEDEALLVRGDALLVLNLGLHILNCVGGLNLQGYGLAGEGLHEDLHLEHVIGS</sequence>
<accession>A0AAQ3UBG5</accession>